<keyword evidence="2" id="KW-0768">Sushi</keyword>
<dbReference type="EMBL" id="JACVVK020000233">
    <property type="protein sequence ID" value="KAK7483107.1"/>
    <property type="molecule type" value="Genomic_DNA"/>
</dbReference>
<dbReference type="PROSITE" id="PS50853">
    <property type="entry name" value="FN3"/>
    <property type="match status" value="2"/>
</dbReference>
<reference evidence="6 7" key="1">
    <citation type="journal article" date="2023" name="Sci. Data">
        <title>Genome assembly of the Korean intertidal mud-creeper Batillaria attramentaria.</title>
        <authorList>
            <person name="Patra A.K."/>
            <person name="Ho P.T."/>
            <person name="Jun S."/>
            <person name="Lee S.J."/>
            <person name="Kim Y."/>
            <person name="Won Y.J."/>
        </authorList>
    </citation>
    <scope>NUCLEOTIDE SEQUENCE [LARGE SCALE GENOMIC DNA]</scope>
    <source>
        <strain evidence="6">Wonlab-2016</strain>
    </source>
</reference>
<dbReference type="Gene3D" id="2.10.70.10">
    <property type="entry name" value="Complement Module, domain 1"/>
    <property type="match status" value="1"/>
</dbReference>
<feature type="domain" description="Sushi" evidence="4">
    <location>
        <begin position="128"/>
        <end position="190"/>
    </location>
</feature>
<dbReference type="InterPro" id="IPR003609">
    <property type="entry name" value="Pan_app"/>
</dbReference>
<evidence type="ECO:0000313" key="7">
    <source>
        <dbReference type="Proteomes" id="UP001519460"/>
    </source>
</evidence>
<dbReference type="Pfam" id="PF00084">
    <property type="entry name" value="Sushi"/>
    <property type="match status" value="1"/>
</dbReference>
<evidence type="ECO:0000259" key="4">
    <source>
        <dbReference type="PROSITE" id="PS50923"/>
    </source>
</evidence>
<dbReference type="SUPFAM" id="SSF49265">
    <property type="entry name" value="Fibronectin type III"/>
    <property type="match status" value="2"/>
</dbReference>
<accession>A0ABD0K7U9</accession>
<evidence type="ECO:0000313" key="6">
    <source>
        <dbReference type="EMBL" id="KAK7483107.1"/>
    </source>
</evidence>
<dbReference type="InterPro" id="IPR035976">
    <property type="entry name" value="Sushi/SCR/CCP_sf"/>
</dbReference>
<dbReference type="Proteomes" id="UP001519460">
    <property type="component" value="Unassembled WGS sequence"/>
</dbReference>
<dbReference type="InterPro" id="IPR000436">
    <property type="entry name" value="Sushi_SCR_CCP_dom"/>
</dbReference>
<sequence>WRGKSCSDNRQCTAENAVCFHGQCLCNPYFYYSNYRRNCGGCSRRDPHGTYMGYPHSGIDGYNTGHYHVGSVEECMDKCTKTAWRCQTFEISGSTCQTQNGKPSNTGSDWNPGTDGGWWLYMPTCDAHRCEFLQTLSNGRRTCTGARDAEEGSVCHHECHLGYVLVGSESLTCPRVASPQWDHPEPTCEEDCSWVNSHCWPGDCNGTYNIASNCVCRPGFRRRPGNASLCDPAVSPNLSTCRVSVSDANGNTKNSTYTGSVTDCHHQRDEGIRTQPTELYFFIKADLIMPLGSPPRYVARSSVGVVSGSITLVKVDLKGVDSIVHKQVLTDSPYCPDPVNSTNPAHDGRMLDCNGPITIPQINLHDGESLCADMEAFTGGFYDLQDDSTTSKGRRFFTPFSNYTKRVCFIYDMTKPAHCSQTHPPCNSEPLEVSTRLTRTPEVEVHVEGWFDPIPLGGTAKSASLVEKYRLEVHGVDVNGTTLSVQEDARTSHTLEWNAELQSRSGPYNLTATLPEEGAARLYAIILEVHDTAGNVNYARRLVLYDNTSTVELLPSAALRVSSANPRSNLRWQTSVANNVCVEWTDRFYNNEMRDNNFLQHVKTDTGREIFGDYDQQSGVLPVAGTANVNGVIKFEISWSRDGSPRSSREQVPDLFAEAACLREPLTDGETYDMWITATDIMGNNNEDRVRVSIDHTGPSLSIEGLRGRFGQDGLYVHNTTDLSSMLLLVHAADPHSGIKTLEWTLGTRDLSDDVGSGAVGVQRLDNTSACHGESYCYCPSVGACEIQRYLLTFTNLVHSNRQQGQHHREYYLTITATNHASLRSRQMMDIIIDASPPTVGVVLEGLSDDDQAEMDFTKSDVVHVRWHGFQDHESGILLYRVVLADRCLTDREMDAAHNATDVEQGNTALLKFPSEGHYFTSVVAYNGGMEPSGVACSDGITYDTSPPRLVNVTITHARTANEVACTQPDQPWFVNTNMTRVRLARTSDCLMRCSSTNATAGDVSHLPISSNHTLGDEASDHFCRTLPKMTEDSYIVLPSDYLKLTWAAVDAESEMEEYYIGMGRDRTTSSAPDLLPFTPTHGHHSYRARHSGLGHGAVFFVFLRALSKAGLHVQLTLGPVIIDVTPASVTEPLTALVEDGFLVVSWTDSTFADLEQPVGVSFDVTFRVGYDREFITPFLSVPESTLATCQKSNVTGCARYPVSVLQTHDTEQGRSFFFQLHVTNAAGHVTTVNTSAARLPAHLLPSHAVIYDVTKPESKGTGDNETSSTFGIPQDVDVILQRREMCIAWHGLYHENELYVEVGIGTAPAQDDVVTFAEVEIPVESPVCINVTAVPLYTKLFSVVRATSPGGSAAFSSDGFVVIPSDDPQNKLQVFNGKGCSSADVVGSYFRPSSAATTTLDLTSLLNVSADPGDVVFVKFTPPIHHVGFPDTVLLQTTMTGYQIVLKSSVLTAELPTPVTANTTVEVMPCLKDTTILPVPESHVAVTWELAGPWANFTKHFMVNMTDVTCMQASQKKEKYKQQYCLLDETRVAAGETGTKLRAQKVVQDHVYASAVAVCFDDSCLPAVKSAPVTFSSKERSVVFNHTEILAQSSQDIEVKVDAEIIPHLHDASTRSSPRGSCVFRWTVTRDRYGAHPISEWIIEELPECSIIRPILPWRADNPTCRKLVRPAHIIQEDPLHVIELQQTTLRQTAFEDYMHSLQLGSRLHQLLDLDLDFARSDITLSAIATDSEGRNVTWFLMTDRHVPVDGSCAGDATCVTSQSDSKGVVVFPESGSQLRDGHVYFVCARLSPRPLHHSSVDLEPSDVCGDGVVIDDASPAVGSVTIVNAQSGFLADNSHVVVTWAGFSDVETRVSYLPQDVTLNYSVALAEDRVGHVTEVWSESAIMDDTPPSVGRVLATGAREHFIPGPTLLVRWEGVEDNESGIKLLQVAVSTEGGTGDVIPFEYCHGNEAEITDTSQLVDGHSYVVLLKVVNGAGHTTLTPSEPFIFDSSPPGAGHVWNSDVNSSNHRAFSSEVGVYRVHWAGFSDPHSGLHYYRVGLGSQPRHTDVHPFVYVGLQTSFEWKSDFEQGKRYYATVEACNKAGLCSVTSSSSLTFDDSPPTAGRVTVGFDGHHSKFLGHNTSLPVQWTGFSDPQTGIQEFWWCVGTTSEGCDVIPVTQTLLSRATVRAGLTLPTATPLYVTVRARNPAGLDAVHVSDSFTVDPTPPEVVIGPNFLSPRDGSGIDSQWDRSVIRLGWQFVDPDSPLVSHTISIRSNLTGRLVTDTVAIGADTELTLTLDANHLLLDGDSHWATVTACNAAGLCTTSVSGLLLVDSTPPVAGTFLSPLAWRKDRVNGSTTTLLIAQWTRFADDESGLAAYFVTAGRRYNGAELSNGPLKVGHDNANDTQQRTLLLSEDLSPGDVVYLTIWAENTLGLHSRMVRMAFDVLQEDTNGTSGSLVSVRHSCAVAFCTKECTCAPSGQVCQATTNQCREVDADDPTLARFQITSWIGLPSGPQSFTTSAKCLEGHWKLLDPEMLSNVTRFEWSFSLDNSSAGDGIFNTQTEAVWHDAGRNTSAVHCMPGRRMLQSGRRYTLHVRVWLSSEDHVTFLSLPIVVDHSPPQVRRGKRVFESDAACSRDFDYVTSEPSLTGCWDGVFRDAQSPITKYEVWIGTSPYADNRVQKHLVGLNTSWNFPTADLETGTRYYFSIRATNAAGLMTTAVSDGVTVDVTPPVVGVAFAAHGHTNRFAQTSTTTIEASWHGFQDQQSGVTSYHVTVYDVTDNSSVMPFTDVGINTEYTLSGLALEHNHKYAVAVKARDMAGLDSKPAESRPVLVDVTAPEGIACTAYKLQDVKTLAYAKSSSFLHESYVTAFRVGSSESGKLMKVEIVASDLQPGASGYLMMDETKMPMYFKYAQMGAATAEHVFTSDGDGNKTVTVVIEADPGSVLQAKLHLCQHTAASDNESVTIQQMSQNSISVCARIRDQESGIRSMLVGIGTTAGGLQVRPLTPVGHSGHALVNVQLQHGVSVYATVHAENHAGQWSRFISLPATMDRTSPEVSDVSVTLRYKDEQGEVWADAMWIAEDKESGGQGTTNTKTQRTSRVMPGFCQWRLGHPRHGAKVWVSVSCVNGVQIPTTAESDPATILLRPPDLSQAAVISLSNNALVSPYHQSDLGLRSGNSSLEFCWRGLQDPSVTKIQYRFLHESRPLSEWSPVEVYKTSAILDRGRDALPSGSITAQVRARNERDMTSEIVSSTVLLGDHTPSLTGGL</sequence>
<dbReference type="PANTHER" id="PTHR16897">
    <property type="entry name" value="OS10G0105400 PROTEIN"/>
    <property type="match status" value="1"/>
</dbReference>
<keyword evidence="1 2" id="KW-1015">Disulfide bond</keyword>
<dbReference type="SUPFAM" id="SSF57535">
    <property type="entry name" value="Complement control module/SCR domain"/>
    <property type="match status" value="1"/>
</dbReference>
<name>A0ABD0K7U9_9CAEN</name>
<dbReference type="CDD" id="cd00033">
    <property type="entry name" value="CCP"/>
    <property type="match status" value="1"/>
</dbReference>
<feature type="domain" description="Fibronectin type-III" evidence="3">
    <location>
        <begin position="2724"/>
        <end position="2824"/>
    </location>
</feature>
<feature type="disulfide bond" evidence="2">
    <location>
        <begin position="130"/>
        <end position="173"/>
    </location>
</feature>
<evidence type="ECO:0000259" key="5">
    <source>
        <dbReference type="PROSITE" id="PS50948"/>
    </source>
</evidence>
<feature type="domain" description="Apple" evidence="5">
    <location>
        <begin position="42"/>
        <end position="125"/>
    </location>
</feature>
<dbReference type="SMART" id="SM00032">
    <property type="entry name" value="CCP"/>
    <property type="match status" value="1"/>
</dbReference>
<comment type="caution">
    <text evidence="6">The sequence shown here is derived from an EMBL/GenBank/DDBJ whole genome shotgun (WGS) entry which is preliminary data.</text>
</comment>
<keyword evidence="7" id="KW-1185">Reference proteome</keyword>
<proteinExistence type="predicted"/>
<protein>
    <submittedName>
        <fullName evidence="6">Uncharacterized protein</fullName>
    </submittedName>
</protein>
<evidence type="ECO:0000259" key="3">
    <source>
        <dbReference type="PROSITE" id="PS50853"/>
    </source>
</evidence>
<dbReference type="PROSITE" id="PS50923">
    <property type="entry name" value="SUSHI"/>
    <property type="match status" value="1"/>
</dbReference>
<organism evidence="6 7">
    <name type="scientific">Batillaria attramentaria</name>
    <dbReference type="NCBI Taxonomy" id="370345"/>
    <lineage>
        <taxon>Eukaryota</taxon>
        <taxon>Metazoa</taxon>
        <taxon>Spiralia</taxon>
        <taxon>Lophotrochozoa</taxon>
        <taxon>Mollusca</taxon>
        <taxon>Gastropoda</taxon>
        <taxon>Caenogastropoda</taxon>
        <taxon>Sorbeoconcha</taxon>
        <taxon>Cerithioidea</taxon>
        <taxon>Batillariidae</taxon>
        <taxon>Batillaria</taxon>
    </lineage>
</organism>
<dbReference type="InterPro" id="IPR003961">
    <property type="entry name" value="FN3_dom"/>
</dbReference>
<evidence type="ECO:0000256" key="1">
    <source>
        <dbReference type="ARBA" id="ARBA00023157"/>
    </source>
</evidence>
<evidence type="ECO:0000256" key="2">
    <source>
        <dbReference type="PROSITE-ProRule" id="PRU00302"/>
    </source>
</evidence>
<dbReference type="InterPro" id="IPR036116">
    <property type="entry name" value="FN3_sf"/>
</dbReference>
<comment type="caution">
    <text evidence="2">Lacks conserved residue(s) required for the propagation of feature annotation.</text>
</comment>
<dbReference type="CDD" id="cd00063">
    <property type="entry name" value="FN3"/>
    <property type="match status" value="2"/>
</dbReference>
<dbReference type="PANTHER" id="PTHR16897:SF2">
    <property type="entry name" value="OS03G0226600 PROTEIN"/>
    <property type="match status" value="1"/>
</dbReference>
<feature type="domain" description="Fibronectin type-III" evidence="3">
    <location>
        <begin position="2617"/>
        <end position="2717"/>
    </location>
</feature>
<dbReference type="SMART" id="SM00060">
    <property type="entry name" value="FN3"/>
    <property type="match status" value="4"/>
</dbReference>
<dbReference type="Gene3D" id="2.60.40.10">
    <property type="entry name" value="Immunoglobulins"/>
    <property type="match status" value="2"/>
</dbReference>
<dbReference type="InterPro" id="IPR013783">
    <property type="entry name" value="Ig-like_fold"/>
</dbReference>
<feature type="non-terminal residue" evidence="6">
    <location>
        <position position="1"/>
    </location>
</feature>
<dbReference type="PROSITE" id="PS50948">
    <property type="entry name" value="PAN"/>
    <property type="match status" value="1"/>
</dbReference>
<gene>
    <name evidence="6" type="ORF">BaRGS_00025675</name>
</gene>